<evidence type="ECO:0000313" key="2">
    <source>
        <dbReference type="Proteomes" id="UP001482620"/>
    </source>
</evidence>
<comment type="caution">
    <text evidence="1">The sequence shown here is derived from an EMBL/GenBank/DDBJ whole genome shotgun (WGS) entry which is preliminary data.</text>
</comment>
<gene>
    <name evidence="1" type="ORF">ILYODFUR_008717</name>
</gene>
<sequence length="113" mass="12513">MIFIHPSIPTYPCRFVGGLSSAVIGREVRYTSPSQTQDKQAHTHTFMPKGNLETSRPNSHVLVLWVEAIVTRENPCMYGENMKTMQKGQHSNPGPSCCKSTVLINIPPCSSPE</sequence>
<dbReference type="EMBL" id="JAHRIQ010093277">
    <property type="protein sequence ID" value="MEQ2251227.1"/>
    <property type="molecule type" value="Genomic_DNA"/>
</dbReference>
<dbReference type="Proteomes" id="UP001482620">
    <property type="component" value="Unassembled WGS sequence"/>
</dbReference>
<reference evidence="1 2" key="1">
    <citation type="submission" date="2021-06" db="EMBL/GenBank/DDBJ databases">
        <authorList>
            <person name="Palmer J.M."/>
        </authorList>
    </citation>
    <scope>NUCLEOTIDE SEQUENCE [LARGE SCALE GENOMIC DNA]</scope>
    <source>
        <strain evidence="2">if_2019</strain>
        <tissue evidence="1">Muscle</tissue>
    </source>
</reference>
<protein>
    <submittedName>
        <fullName evidence="1">Uncharacterized protein</fullName>
    </submittedName>
</protein>
<name>A0ABV0V542_9TELE</name>
<accession>A0ABV0V542</accession>
<organism evidence="1 2">
    <name type="scientific">Ilyodon furcidens</name>
    <name type="common">goldbreast splitfin</name>
    <dbReference type="NCBI Taxonomy" id="33524"/>
    <lineage>
        <taxon>Eukaryota</taxon>
        <taxon>Metazoa</taxon>
        <taxon>Chordata</taxon>
        <taxon>Craniata</taxon>
        <taxon>Vertebrata</taxon>
        <taxon>Euteleostomi</taxon>
        <taxon>Actinopterygii</taxon>
        <taxon>Neopterygii</taxon>
        <taxon>Teleostei</taxon>
        <taxon>Neoteleostei</taxon>
        <taxon>Acanthomorphata</taxon>
        <taxon>Ovalentaria</taxon>
        <taxon>Atherinomorphae</taxon>
        <taxon>Cyprinodontiformes</taxon>
        <taxon>Goodeidae</taxon>
        <taxon>Ilyodon</taxon>
    </lineage>
</organism>
<proteinExistence type="predicted"/>
<keyword evidence="2" id="KW-1185">Reference proteome</keyword>
<evidence type="ECO:0000313" key="1">
    <source>
        <dbReference type="EMBL" id="MEQ2251227.1"/>
    </source>
</evidence>